<gene>
    <name evidence="1" type="ORF">NUW58_g4224</name>
</gene>
<evidence type="ECO:0000313" key="2">
    <source>
        <dbReference type="Proteomes" id="UP001143856"/>
    </source>
</evidence>
<evidence type="ECO:0000313" key="1">
    <source>
        <dbReference type="EMBL" id="KAJ2987963.1"/>
    </source>
</evidence>
<name>A0ACC1P7F7_9PEZI</name>
<accession>A0ACC1P7F7</accession>
<comment type="caution">
    <text evidence="1">The sequence shown here is derived from an EMBL/GenBank/DDBJ whole genome shotgun (WGS) entry which is preliminary data.</text>
</comment>
<sequence length="324" mass="35560">MAAANEPPLDEIQWRHPQSVQQMQGIHSNSVLFYFAQSPFFDPTSNNAVLANQAMFNPAMFHLIQTREAFEGRLREMSGLEFIVAQEPAETAPGTGTGVWVIRKQTRRKRDPEDEIVIHATYYIVGENIYMAPTLAQVLSFRMTTISSALTKCFPAADEARVWSPSRGHVYKVAQATANPRPRNATESKETTPRLDGKAVSNKSMGAPEPKRPDPILSTFDLVRHAEHSMLVHMQSGGDYEDENPITGKPGAFNLSKTGRTDKLQVPGITALDMSFKSTSILDLGGKKTKDGSNKSGDKTPKTPTSGASKLKRKKSKSGQTPTS</sequence>
<dbReference type="EMBL" id="JAPDGR010000716">
    <property type="protein sequence ID" value="KAJ2987963.1"/>
    <property type="molecule type" value="Genomic_DNA"/>
</dbReference>
<keyword evidence="2" id="KW-1185">Reference proteome</keyword>
<organism evidence="1 2">
    <name type="scientific">Xylaria curta</name>
    <dbReference type="NCBI Taxonomy" id="42375"/>
    <lineage>
        <taxon>Eukaryota</taxon>
        <taxon>Fungi</taxon>
        <taxon>Dikarya</taxon>
        <taxon>Ascomycota</taxon>
        <taxon>Pezizomycotina</taxon>
        <taxon>Sordariomycetes</taxon>
        <taxon>Xylariomycetidae</taxon>
        <taxon>Xylariales</taxon>
        <taxon>Xylariaceae</taxon>
        <taxon>Xylaria</taxon>
    </lineage>
</organism>
<protein>
    <submittedName>
        <fullName evidence="1">Uncharacterized protein</fullName>
    </submittedName>
</protein>
<proteinExistence type="predicted"/>
<reference evidence="1" key="1">
    <citation type="submission" date="2022-10" db="EMBL/GenBank/DDBJ databases">
        <title>Genome Sequence of Xylaria curta.</title>
        <authorList>
            <person name="Buettner E."/>
        </authorList>
    </citation>
    <scope>NUCLEOTIDE SEQUENCE</scope>
    <source>
        <strain evidence="1">Babe10</strain>
    </source>
</reference>
<dbReference type="Proteomes" id="UP001143856">
    <property type="component" value="Unassembled WGS sequence"/>
</dbReference>